<keyword evidence="1" id="KW-0812">Transmembrane</keyword>
<sequence length="418" mass="47923">MKPQSITAKLAQLSVEQQECTIYKVHSHLRNVNDKAYEPEIISIGPYHCGKDNLKLLEEHKLRYFHDLLLQNNENTIQDFISVIGREEQKARECYAEPLSLDATEFTEMLVLDGIFIIELVRKYCEDIPIEKNDPIFHMTWILSSLQRDLMLFENQIPFFILLKLFDLVEGPGQHNELMDLFSCFFGGVYPGKVERASSRPRPKSPDMIKHLLDLVHCDWFPSSKANENTGNVGKGWQFINNVTGLTEANVTFKSNERVTSMIDVGFEKGTMLLAPITIDDKTESVLRNLIAYEQYFQDTRHFFVTDYTSLLDSLINSSRDVQILSRLGIIDNWLGDDEVVANMFNKLGDSVMIGDPFIYGGIFDSVNSHCKRNRNKWMATLRRKYLNSPWAIISIIVAVIIVILTIIQTVCSILQVV</sequence>
<keyword evidence="3" id="KW-1185">Reference proteome</keyword>
<feature type="transmembrane region" description="Helical" evidence="1">
    <location>
        <begin position="391"/>
        <end position="415"/>
    </location>
</feature>
<dbReference type="PANTHER" id="PTHR31170:SF17">
    <property type="match status" value="1"/>
</dbReference>
<evidence type="ECO:0000256" key="1">
    <source>
        <dbReference type="SAM" id="Phobius"/>
    </source>
</evidence>
<accession>A0ABD3UI01</accession>
<dbReference type="InterPro" id="IPR004158">
    <property type="entry name" value="DUF247_pln"/>
</dbReference>
<dbReference type="Pfam" id="PF03140">
    <property type="entry name" value="DUF247"/>
    <property type="match status" value="1"/>
</dbReference>
<evidence type="ECO:0000313" key="2">
    <source>
        <dbReference type="EMBL" id="KAL3849149.1"/>
    </source>
</evidence>
<dbReference type="PANTHER" id="PTHR31170">
    <property type="entry name" value="BNAC04G53230D PROTEIN"/>
    <property type="match status" value="1"/>
</dbReference>
<name>A0ABD3UI01_9LAMI</name>
<keyword evidence="1" id="KW-0472">Membrane</keyword>
<keyword evidence="1" id="KW-1133">Transmembrane helix</keyword>
<proteinExistence type="predicted"/>
<comment type="caution">
    <text evidence="2">The sequence shown here is derived from an EMBL/GenBank/DDBJ whole genome shotgun (WGS) entry which is preliminary data.</text>
</comment>
<organism evidence="2 3">
    <name type="scientific">Penstemon smallii</name>
    <dbReference type="NCBI Taxonomy" id="265156"/>
    <lineage>
        <taxon>Eukaryota</taxon>
        <taxon>Viridiplantae</taxon>
        <taxon>Streptophyta</taxon>
        <taxon>Embryophyta</taxon>
        <taxon>Tracheophyta</taxon>
        <taxon>Spermatophyta</taxon>
        <taxon>Magnoliopsida</taxon>
        <taxon>eudicotyledons</taxon>
        <taxon>Gunneridae</taxon>
        <taxon>Pentapetalae</taxon>
        <taxon>asterids</taxon>
        <taxon>lamiids</taxon>
        <taxon>Lamiales</taxon>
        <taxon>Plantaginaceae</taxon>
        <taxon>Cheloneae</taxon>
        <taxon>Penstemon</taxon>
    </lineage>
</organism>
<protein>
    <submittedName>
        <fullName evidence="2">Uncharacterized protein</fullName>
    </submittedName>
</protein>
<gene>
    <name evidence="2" type="ORF">ACJIZ3_011031</name>
</gene>
<evidence type="ECO:0000313" key="3">
    <source>
        <dbReference type="Proteomes" id="UP001634393"/>
    </source>
</evidence>
<dbReference type="EMBL" id="JBJXBP010000001">
    <property type="protein sequence ID" value="KAL3849149.1"/>
    <property type="molecule type" value="Genomic_DNA"/>
</dbReference>
<dbReference type="Proteomes" id="UP001634393">
    <property type="component" value="Unassembled WGS sequence"/>
</dbReference>
<reference evidence="2 3" key="1">
    <citation type="submission" date="2024-12" db="EMBL/GenBank/DDBJ databases">
        <title>The unique morphological basis and parallel evolutionary history of personate flowers in Penstemon.</title>
        <authorList>
            <person name="Depatie T.H."/>
            <person name="Wessinger C.A."/>
        </authorList>
    </citation>
    <scope>NUCLEOTIDE SEQUENCE [LARGE SCALE GENOMIC DNA]</scope>
    <source>
        <strain evidence="2">WTNN_2</strain>
        <tissue evidence="2">Leaf</tissue>
    </source>
</reference>
<dbReference type="AlphaFoldDB" id="A0ABD3UI01"/>